<dbReference type="PROSITE" id="PS50041">
    <property type="entry name" value="C_TYPE_LECTIN_2"/>
    <property type="match status" value="1"/>
</dbReference>
<dbReference type="SMART" id="SM00034">
    <property type="entry name" value="CLECT"/>
    <property type="match status" value="1"/>
</dbReference>
<feature type="signal peptide" evidence="1">
    <location>
        <begin position="1"/>
        <end position="37"/>
    </location>
</feature>
<dbReference type="RefSeq" id="XP_028140605.1">
    <property type="nucleotide sequence ID" value="XM_028284804.1"/>
</dbReference>
<dbReference type="EnsemblMetazoa" id="XM_028284804.2">
    <property type="protein sequence ID" value="XP_028140605.1"/>
    <property type="gene ID" value="LOC114334703"/>
</dbReference>
<dbReference type="KEGG" id="dvv:114334703"/>
<dbReference type="Gene3D" id="3.10.100.10">
    <property type="entry name" value="Mannose-Binding Protein A, subunit A"/>
    <property type="match status" value="1"/>
</dbReference>
<protein>
    <submittedName>
        <fullName evidence="5">Macrophage mannose receptor 1-like</fullName>
    </submittedName>
</protein>
<dbReference type="InterPro" id="IPR050111">
    <property type="entry name" value="C-type_lectin/snaclec_domain"/>
</dbReference>
<organism evidence="5">
    <name type="scientific">Diabrotica virgifera virgifera</name>
    <name type="common">western corn rootworm</name>
    <dbReference type="NCBI Taxonomy" id="50390"/>
    <lineage>
        <taxon>Eukaryota</taxon>
        <taxon>Metazoa</taxon>
        <taxon>Ecdysozoa</taxon>
        <taxon>Arthropoda</taxon>
        <taxon>Hexapoda</taxon>
        <taxon>Insecta</taxon>
        <taxon>Pterygota</taxon>
        <taxon>Neoptera</taxon>
        <taxon>Endopterygota</taxon>
        <taxon>Coleoptera</taxon>
        <taxon>Polyphaga</taxon>
        <taxon>Cucujiformia</taxon>
        <taxon>Chrysomeloidea</taxon>
        <taxon>Chrysomelidae</taxon>
        <taxon>Galerucinae</taxon>
        <taxon>Diabroticina</taxon>
        <taxon>Diabroticites</taxon>
        <taxon>Diabrotica</taxon>
    </lineage>
</organism>
<dbReference type="AlphaFoldDB" id="A0A6P7G7U8"/>
<dbReference type="GeneID" id="114334703"/>
<evidence type="ECO:0000313" key="5">
    <source>
        <dbReference type="RefSeq" id="XP_028140605.1"/>
    </source>
</evidence>
<dbReference type="SUPFAM" id="SSF56436">
    <property type="entry name" value="C-type lectin-like"/>
    <property type="match status" value="1"/>
</dbReference>
<name>A0A6P7G7U8_DIAVI</name>
<dbReference type="InterPro" id="IPR001304">
    <property type="entry name" value="C-type_lectin-like"/>
</dbReference>
<dbReference type="PANTHER" id="PTHR22803">
    <property type="entry name" value="MANNOSE, PHOSPHOLIPASE, LECTIN RECEPTOR RELATED"/>
    <property type="match status" value="1"/>
</dbReference>
<proteinExistence type="predicted"/>
<reference evidence="5" key="1">
    <citation type="submission" date="2025-04" db="UniProtKB">
        <authorList>
            <consortium name="RefSeq"/>
        </authorList>
    </citation>
    <scope>IDENTIFICATION</scope>
    <source>
        <tissue evidence="5">Whole insect</tissue>
    </source>
</reference>
<accession>A0A6P7G7U8</accession>
<dbReference type="InterPro" id="IPR016186">
    <property type="entry name" value="C-type_lectin-like/link_sf"/>
</dbReference>
<dbReference type="Proteomes" id="UP001652700">
    <property type="component" value="Unplaced"/>
</dbReference>
<evidence type="ECO:0000313" key="3">
    <source>
        <dbReference type="EnsemblMetazoa" id="XP_028140605.1"/>
    </source>
</evidence>
<keyword evidence="4" id="KW-1185">Reference proteome</keyword>
<dbReference type="InParanoid" id="A0A6P7G7U8"/>
<sequence length="200" mass="22995">MHKYNHTNLYDYSYFKMLMLNILLLIVCCVFITEATSDTCTKQTSPTTVFSIIKRKYKWSQSIKACQDEGAALASIQTKEKSDAIYNFIISEGISSPDVFHAIWTSGNRLNDKINWFWLAQEPVVFTNWDISNDEPNDAEKPENCISFYNNGSSAVWNDVNCEKYEFYPLCEKPVCNALNPRSLKEITELHCHCHCGNNC</sequence>
<dbReference type="InterPro" id="IPR016187">
    <property type="entry name" value="CTDL_fold"/>
</dbReference>
<dbReference type="OrthoDB" id="6691028at2759"/>
<reference evidence="3" key="2">
    <citation type="submission" date="2025-05" db="UniProtKB">
        <authorList>
            <consortium name="EnsemblMetazoa"/>
        </authorList>
    </citation>
    <scope>IDENTIFICATION</scope>
</reference>
<feature type="chain" id="PRO_5027731998" evidence="1">
    <location>
        <begin position="38"/>
        <end position="200"/>
    </location>
</feature>
<evidence type="ECO:0000256" key="1">
    <source>
        <dbReference type="SAM" id="SignalP"/>
    </source>
</evidence>
<evidence type="ECO:0000313" key="4">
    <source>
        <dbReference type="Proteomes" id="UP001652700"/>
    </source>
</evidence>
<keyword evidence="1" id="KW-0732">Signal</keyword>
<evidence type="ECO:0000259" key="2">
    <source>
        <dbReference type="PROSITE" id="PS50041"/>
    </source>
</evidence>
<dbReference type="CDD" id="cd00037">
    <property type="entry name" value="CLECT"/>
    <property type="match status" value="1"/>
</dbReference>
<feature type="domain" description="C-type lectin" evidence="2">
    <location>
        <begin position="50"/>
        <end position="168"/>
    </location>
</feature>
<dbReference type="Pfam" id="PF00059">
    <property type="entry name" value="Lectin_C"/>
    <property type="match status" value="1"/>
</dbReference>
<gene>
    <name evidence="5" type="primary">LOC114334703</name>
</gene>